<evidence type="ECO:0000313" key="2">
    <source>
        <dbReference type="EMBL" id="TNN71473.1"/>
    </source>
</evidence>
<protein>
    <submittedName>
        <fullName evidence="2">Uncharacterized protein</fullName>
    </submittedName>
</protein>
<keyword evidence="3" id="KW-1185">Reference proteome</keyword>
<proteinExistence type="predicted"/>
<dbReference type="Proteomes" id="UP000314294">
    <property type="component" value="Unassembled WGS sequence"/>
</dbReference>
<feature type="region of interest" description="Disordered" evidence="1">
    <location>
        <begin position="114"/>
        <end position="141"/>
    </location>
</feature>
<gene>
    <name evidence="2" type="ORF">EYF80_018307</name>
</gene>
<feature type="compositionally biased region" description="Basic and acidic residues" evidence="1">
    <location>
        <begin position="115"/>
        <end position="132"/>
    </location>
</feature>
<name>A0A4Z2I2K4_9TELE</name>
<sequence length="155" mass="16880">MGVLMERPCGSRSCDEVTCCYLRGLCAARFCCLKLISRATVPLSSEGRLSVGGYTTWPVTHPRHPGGVDNGCLCWLRSEKSNRSSSGVECRLTSAKGGGRGEGLVVCQLEPCAPPEDKHPCRHPEGPKEDTKLTQNYSRTNKTKLSVDVEVNKQI</sequence>
<comment type="caution">
    <text evidence="2">The sequence shown here is derived from an EMBL/GenBank/DDBJ whole genome shotgun (WGS) entry which is preliminary data.</text>
</comment>
<dbReference type="EMBL" id="SRLO01000149">
    <property type="protein sequence ID" value="TNN71473.1"/>
    <property type="molecule type" value="Genomic_DNA"/>
</dbReference>
<dbReference type="AlphaFoldDB" id="A0A4Z2I2K4"/>
<organism evidence="2 3">
    <name type="scientific">Liparis tanakae</name>
    <name type="common">Tanaka's snailfish</name>
    <dbReference type="NCBI Taxonomy" id="230148"/>
    <lineage>
        <taxon>Eukaryota</taxon>
        <taxon>Metazoa</taxon>
        <taxon>Chordata</taxon>
        <taxon>Craniata</taxon>
        <taxon>Vertebrata</taxon>
        <taxon>Euteleostomi</taxon>
        <taxon>Actinopterygii</taxon>
        <taxon>Neopterygii</taxon>
        <taxon>Teleostei</taxon>
        <taxon>Neoteleostei</taxon>
        <taxon>Acanthomorphata</taxon>
        <taxon>Eupercaria</taxon>
        <taxon>Perciformes</taxon>
        <taxon>Cottioidei</taxon>
        <taxon>Cottales</taxon>
        <taxon>Liparidae</taxon>
        <taxon>Liparis</taxon>
    </lineage>
</organism>
<evidence type="ECO:0000313" key="3">
    <source>
        <dbReference type="Proteomes" id="UP000314294"/>
    </source>
</evidence>
<accession>A0A4Z2I2K4</accession>
<evidence type="ECO:0000256" key="1">
    <source>
        <dbReference type="SAM" id="MobiDB-lite"/>
    </source>
</evidence>
<reference evidence="2 3" key="1">
    <citation type="submission" date="2019-03" db="EMBL/GenBank/DDBJ databases">
        <title>First draft genome of Liparis tanakae, snailfish: a comprehensive survey of snailfish specific genes.</title>
        <authorList>
            <person name="Kim W."/>
            <person name="Song I."/>
            <person name="Jeong J.-H."/>
            <person name="Kim D."/>
            <person name="Kim S."/>
            <person name="Ryu S."/>
            <person name="Song J.Y."/>
            <person name="Lee S.K."/>
        </authorList>
    </citation>
    <scope>NUCLEOTIDE SEQUENCE [LARGE SCALE GENOMIC DNA]</scope>
    <source>
        <tissue evidence="2">Muscle</tissue>
    </source>
</reference>